<gene>
    <name evidence="1" type="ORF">PFL1_04414</name>
</gene>
<evidence type="ECO:0000313" key="1">
    <source>
        <dbReference type="EMBL" id="EPQ28087.1"/>
    </source>
</evidence>
<dbReference type="HOGENOM" id="CLU_120597_0_0_1"/>
<dbReference type="Proteomes" id="UP000053664">
    <property type="component" value="Unassembled WGS sequence"/>
</dbReference>
<sequence length="195" mass="21157">MAASALPASLLPLLSRGSAASPASSLPSLRPTQPHDATLHPTIEALSSPPSLRAMLHLLNDDLSSAHEIAQSDEGNPSSDLIHSILHRREADYWNSKWWLDQFRHPILPVVYEKQDYAEVRRSAKRFVDEVEALVGGKGRGGATTACGAQKKMEELKRWQWRELSLLAQHVLQECGLKAEGLEGGVAATAATAPA</sequence>
<proteinExistence type="predicted"/>
<name>A0A061H5C1_9BASI</name>
<dbReference type="EMBL" id="KE361636">
    <property type="protein sequence ID" value="EPQ28087.1"/>
    <property type="molecule type" value="Genomic_DNA"/>
</dbReference>
<reference evidence="1 2" key="1">
    <citation type="journal article" date="2013" name="Plant Cell">
        <title>The transition from a phytopathogenic smut ancestor to an anamorphic biocontrol agent deciphered by comparative whole-genome analysis.</title>
        <authorList>
            <person name="Lefebvre F."/>
            <person name="Joly D.L."/>
            <person name="Labbe C."/>
            <person name="Teichmann B."/>
            <person name="Linning R."/>
            <person name="Belzile F."/>
            <person name="Bakkeren G."/>
            <person name="Belanger R.R."/>
        </authorList>
    </citation>
    <scope>NUCLEOTIDE SEQUENCE [LARGE SCALE GENOMIC DNA]</scope>
    <source>
        <strain evidence="1 2">PF-1</strain>
    </source>
</reference>
<dbReference type="AlphaFoldDB" id="A0A061H5C1"/>
<accession>A0A061H5C1</accession>
<protein>
    <submittedName>
        <fullName evidence="1">Uncharacterized protein</fullName>
    </submittedName>
</protein>
<dbReference type="OrthoDB" id="2306919at2759"/>
<dbReference type="RefSeq" id="XP_007880130.1">
    <property type="nucleotide sequence ID" value="XM_007881939.1"/>
</dbReference>
<dbReference type="KEGG" id="pfp:PFL1_04414"/>
<dbReference type="eggNOG" id="ENOG502S800">
    <property type="taxonomic scope" value="Eukaryota"/>
</dbReference>
<dbReference type="GeneID" id="19318518"/>
<organism evidence="1 2">
    <name type="scientific">Pseudozyma flocculosa PF-1</name>
    <dbReference type="NCBI Taxonomy" id="1277687"/>
    <lineage>
        <taxon>Eukaryota</taxon>
        <taxon>Fungi</taxon>
        <taxon>Dikarya</taxon>
        <taxon>Basidiomycota</taxon>
        <taxon>Ustilaginomycotina</taxon>
        <taxon>Ustilaginomycetes</taxon>
        <taxon>Ustilaginales</taxon>
        <taxon>Ustilaginaceae</taxon>
        <taxon>Pseudozyma</taxon>
    </lineage>
</organism>
<evidence type="ECO:0000313" key="2">
    <source>
        <dbReference type="Proteomes" id="UP000053664"/>
    </source>
</evidence>